<proteinExistence type="predicted"/>
<evidence type="ECO:0000313" key="1">
    <source>
        <dbReference type="EMBL" id="TLQ46111.1"/>
    </source>
</evidence>
<dbReference type="RefSeq" id="WP_138055423.1">
    <property type="nucleotide sequence ID" value="NZ_VAWE01000001.1"/>
</dbReference>
<dbReference type="AlphaFoldDB" id="A0A5R9E7T6"/>
<evidence type="ECO:0000313" key="2">
    <source>
        <dbReference type="Proteomes" id="UP000305921"/>
    </source>
</evidence>
<dbReference type="OrthoDB" id="4221307at2"/>
<protein>
    <recommendedName>
        <fullName evidence="3">Lipoprotein</fullName>
    </recommendedName>
</protein>
<accession>A0A5R9E7T6</accession>
<gene>
    <name evidence="1" type="ORF">FEF34_26725</name>
</gene>
<dbReference type="EMBL" id="VAWE01000001">
    <property type="protein sequence ID" value="TLQ46111.1"/>
    <property type="molecule type" value="Genomic_DNA"/>
</dbReference>
<reference evidence="1 2" key="1">
    <citation type="submission" date="2019-05" db="EMBL/GenBank/DDBJ databases">
        <title>Streptomyces marianii sp. nov., a novel marine actinomycete from southern coast of India.</title>
        <authorList>
            <person name="Iniyan A.M."/>
            <person name="Wink J."/>
            <person name="Ramprasad E."/>
            <person name="Ramana C.V."/>
            <person name="Bunk B."/>
            <person name="Sproer C."/>
            <person name="Joseph F.-J.R.S."/>
            <person name="Vincent S.G.P."/>
        </authorList>
    </citation>
    <scope>NUCLEOTIDE SEQUENCE [LARGE SCALE GENOMIC DNA]</scope>
    <source>
        <strain evidence="1 2">ICN19</strain>
    </source>
</reference>
<name>A0A5R9E7T6_9ACTN</name>
<dbReference type="PROSITE" id="PS51257">
    <property type="entry name" value="PROKAR_LIPOPROTEIN"/>
    <property type="match status" value="1"/>
</dbReference>
<evidence type="ECO:0008006" key="3">
    <source>
        <dbReference type="Google" id="ProtNLM"/>
    </source>
</evidence>
<keyword evidence="2" id="KW-1185">Reference proteome</keyword>
<dbReference type="Proteomes" id="UP000305921">
    <property type="component" value="Unassembled WGS sequence"/>
</dbReference>
<sequence>MRHRHTVTAIAITALALTACSSNDEPDRLTAEEVAAELADATGVVDLGDQTDNTKLCSNEAAGKEPHKNDCVQLITTYTVSIYEYETPAVAANWVKEMKKVGSDWRQVDRFALAWTAQEQKNTSDQRRTELVAALEKLTASED</sequence>
<comment type="caution">
    <text evidence="1">The sequence shown here is derived from an EMBL/GenBank/DDBJ whole genome shotgun (WGS) entry which is preliminary data.</text>
</comment>
<organism evidence="1 2">
    <name type="scientific">Streptomyces marianii</name>
    <dbReference type="NCBI Taxonomy" id="1817406"/>
    <lineage>
        <taxon>Bacteria</taxon>
        <taxon>Bacillati</taxon>
        <taxon>Actinomycetota</taxon>
        <taxon>Actinomycetes</taxon>
        <taxon>Kitasatosporales</taxon>
        <taxon>Streptomycetaceae</taxon>
        <taxon>Streptomyces</taxon>
    </lineage>
</organism>